<keyword evidence="6 8" id="KW-1133">Transmembrane helix</keyword>
<evidence type="ECO:0000256" key="4">
    <source>
        <dbReference type="ARBA" id="ARBA00022679"/>
    </source>
</evidence>
<gene>
    <name evidence="11" type="ORF">CA13_11560</name>
</gene>
<feature type="signal peptide" evidence="9">
    <location>
        <begin position="1"/>
        <end position="27"/>
    </location>
</feature>
<accession>A0A5C5YXF7</accession>
<protein>
    <recommendedName>
        <fullName evidence="10">Glycosyltransferase RgtA/B/C/D-like domain-containing protein</fullName>
    </recommendedName>
</protein>
<keyword evidence="9" id="KW-0732">Signal</keyword>
<evidence type="ECO:0000256" key="7">
    <source>
        <dbReference type="ARBA" id="ARBA00023136"/>
    </source>
</evidence>
<dbReference type="OrthoDB" id="224989at2"/>
<dbReference type="GO" id="GO:0016763">
    <property type="term" value="F:pentosyltransferase activity"/>
    <property type="evidence" value="ECO:0007669"/>
    <property type="project" value="TreeGrafter"/>
</dbReference>
<evidence type="ECO:0000313" key="11">
    <source>
        <dbReference type="EMBL" id="TWT79749.1"/>
    </source>
</evidence>
<evidence type="ECO:0000256" key="8">
    <source>
        <dbReference type="SAM" id="Phobius"/>
    </source>
</evidence>
<comment type="caution">
    <text evidence="11">The sequence shown here is derived from an EMBL/GenBank/DDBJ whole genome shotgun (WGS) entry which is preliminary data.</text>
</comment>
<proteinExistence type="predicted"/>
<keyword evidence="3" id="KW-0328">Glycosyltransferase</keyword>
<sequence precursor="true">MFRLTAHRLVRFLLACQVVMLSINAWSTGPGWDEWRHLPSGLYHLQYGDFHPYQVNPPLVRTVAAVPVFLLGGGMEPVRITEAPGYRSEFRVARQYMSQFGSKVFRWISIARMGVIPIALFGTWLIWKIGTHFAGVGAGLFAATLWVFSPMILTHGAAITPDVAAAVFGLWASWCFYVWYRIAAVRQSVWLGVSIAAAMLSKATWIILPPIFVAIWGIRCLRRRSPNSSRSEGLQVVGIVMVSFLLIHAAYDFRGFMQPMGRFDFISRTLGGYELGSVGNRFRNTPFSWIPSPLPENYVSGVDVQKRDFERRLPSYLMGHWRNHGWWYYYIVAWLVKEPLAFWLMLPLGVFGLIFSRKKYHRSQVKRYGFAMVILPGLLVFVFVSSQTGFSHHLRYVLPTFPAAFLLAGFFFSRSSLLIRIAFSCLLLWFSLSSMTMLPRSYAFFSKGIGGACNGHFYLDGSNLDWGQDLPTIAQWVRENPQKRPVYLLHTNPLDFQQLGIDATSAQELVDEKGPTVSGWWVVSKAQCLEKPYDWFLEQTPDKKLSVSTNVYHIDGRNDLSQELK</sequence>
<dbReference type="GO" id="GO:0005886">
    <property type="term" value="C:plasma membrane"/>
    <property type="evidence" value="ECO:0007669"/>
    <property type="project" value="UniProtKB-SubCell"/>
</dbReference>
<dbReference type="AlphaFoldDB" id="A0A5C5YXF7"/>
<organism evidence="11 12">
    <name type="scientific">Novipirellula herctigrandis</name>
    <dbReference type="NCBI Taxonomy" id="2527986"/>
    <lineage>
        <taxon>Bacteria</taxon>
        <taxon>Pseudomonadati</taxon>
        <taxon>Planctomycetota</taxon>
        <taxon>Planctomycetia</taxon>
        <taxon>Pirellulales</taxon>
        <taxon>Pirellulaceae</taxon>
        <taxon>Novipirellula</taxon>
    </lineage>
</organism>
<dbReference type="InterPro" id="IPR038731">
    <property type="entry name" value="RgtA/B/C-like"/>
</dbReference>
<keyword evidence="12" id="KW-1185">Reference proteome</keyword>
<feature type="chain" id="PRO_5022829426" description="Glycosyltransferase RgtA/B/C/D-like domain-containing protein" evidence="9">
    <location>
        <begin position="28"/>
        <end position="565"/>
    </location>
</feature>
<dbReference type="GO" id="GO:0009103">
    <property type="term" value="P:lipopolysaccharide biosynthetic process"/>
    <property type="evidence" value="ECO:0007669"/>
    <property type="project" value="UniProtKB-ARBA"/>
</dbReference>
<feature type="transmembrane region" description="Helical" evidence="8">
    <location>
        <begin position="165"/>
        <end position="183"/>
    </location>
</feature>
<dbReference type="RefSeq" id="WP_146394901.1">
    <property type="nucleotide sequence ID" value="NZ_SJPJ01000001.1"/>
</dbReference>
<keyword evidence="4" id="KW-0808">Transferase</keyword>
<dbReference type="PANTHER" id="PTHR33908:SF11">
    <property type="entry name" value="MEMBRANE PROTEIN"/>
    <property type="match status" value="1"/>
</dbReference>
<dbReference type="PANTHER" id="PTHR33908">
    <property type="entry name" value="MANNOSYLTRANSFERASE YKCB-RELATED"/>
    <property type="match status" value="1"/>
</dbReference>
<evidence type="ECO:0000259" key="10">
    <source>
        <dbReference type="Pfam" id="PF13231"/>
    </source>
</evidence>
<feature type="transmembrane region" description="Helical" evidence="8">
    <location>
        <begin position="404"/>
        <end position="430"/>
    </location>
</feature>
<comment type="subcellular location">
    <subcellularLocation>
        <location evidence="1">Cell membrane</location>
        <topology evidence="1">Multi-pass membrane protein</topology>
    </subcellularLocation>
</comment>
<feature type="transmembrane region" description="Helical" evidence="8">
    <location>
        <begin position="327"/>
        <end position="355"/>
    </location>
</feature>
<keyword evidence="2" id="KW-1003">Cell membrane</keyword>
<evidence type="ECO:0000256" key="9">
    <source>
        <dbReference type="SAM" id="SignalP"/>
    </source>
</evidence>
<evidence type="ECO:0000256" key="5">
    <source>
        <dbReference type="ARBA" id="ARBA00022692"/>
    </source>
</evidence>
<feature type="transmembrane region" description="Helical" evidence="8">
    <location>
        <begin position="104"/>
        <end position="127"/>
    </location>
</feature>
<evidence type="ECO:0000256" key="3">
    <source>
        <dbReference type="ARBA" id="ARBA00022676"/>
    </source>
</evidence>
<feature type="domain" description="Glycosyltransferase RgtA/B/C/D-like" evidence="10">
    <location>
        <begin position="113"/>
        <end position="224"/>
    </location>
</feature>
<dbReference type="InterPro" id="IPR050297">
    <property type="entry name" value="LipidA_mod_glycosyltrf_83"/>
</dbReference>
<name>A0A5C5YXF7_9BACT</name>
<feature type="transmembrane region" description="Helical" evidence="8">
    <location>
        <begin position="233"/>
        <end position="251"/>
    </location>
</feature>
<dbReference type="EMBL" id="SJPJ01000001">
    <property type="protein sequence ID" value="TWT79749.1"/>
    <property type="molecule type" value="Genomic_DNA"/>
</dbReference>
<evidence type="ECO:0000256" key="2">
    <source>
        <dbReference type="ARBA" id="ARBA00022475"/>
    </source>
</evidence>
<evidence type="ECO:0000256" key="6">
    <source>
        <dbReference type="ARBA" id="ARBA00022989"/>
    </source>
</evidence>
<reference evidence="11 12" key="1">
    <citation type="submission" date="2019-02" db="EMBL/GenBank/DDBJ databases">
        <title>Deep-cultivation of Planctomycetes and their phenomic and genomic characterization uncovers novel biology.</title>
        <authorList>
            <person name="Wiegand S."/>
            <person name="Jogler M."/>
            <person name="Boedeker C."/>
            <person name="Pinto D."/>
            <person name="Vollmers J."/>
            <person name="Rivas-Marin E."/>
            <person name="Kohn T."/>
            <person name="Peeters S.H."/>
            <person name="Heuer A."/>
            <person name="Rast P."/>
            <person name="Oberbeckmann S."/>
            <person name="Bunk B."/>
            <person name="Jeske O."/>
            <person name="Meyerdierks A."/>
            <person name="Storesund J.E."/>
            <person name="Kallscheuer N."/>
            <person name="Luecker S."/>
            <person name="Lage O.M."/>
            <person name="Pohl T."/>
            <person name="Merkel B.J."/>
            <person name="Hornburger P."/>
            <person name="Mueller R.-W."/>
            <person name="Bruemmer F."/>
            <person name="Labrenz M."/>
            <person name="Spormann A.M."/>
            <person name="Op Den Camp H."/>
            <person name="Overmann J."/>
            <person name="Amann R."/>
            <person name="Jetten M.S.M."/>
            <person name="Mascher T."/>
            <person name="Medema M.H."/>
            <person name="Devos D.P."/>
            <person name="Kaster A.-K."/>
            <person name="Ovreas L."/>
            <person name="Rohde M."/>
            <person name="Galperin M.Y."/>
            <person name="Jogler C."/>
        </authorList>
    </citation>
    <scope>NUCLEOTIDE SEQUENCE [LARGE SCALE GENOMIC DNA]</scope>
    <source>
        <strain evidence="11 12">CA13</strain>
    </source>
</reference>
<dbReference type="Pfam" id="PF13231">
    <property type="entry name" value="PMT_2"/>
    <property type="match status" value="1"/>
</dbReference>
<keyword evidence="7 8" id="KW-0472">Membrane</keyword>
<feature type="transmembrane region" description="Helical" evidence="8">
    <location>
        <begin position="203"/>
        <end position="221"/>
    </location>
</feature>
<dbReference type="Proteomes" id="UP000315010">
    <property type="component" value="Unassembled WGS sequence"/>
</dbReference>
<evidence type="ECO:0000256" key="1">
    <source>
        <dbReference type="ARBA" id="ARBA00004651"/>
    </source>
</evidence>
<feature type="transmembrane region" description="Helical" evidence="8">
    <location>
        <begin position="133"/>
        <end position="153"/>
    </location>
</feature>
<feature type="transmembrane region" description="Helical" evidence="8">
    <location>
        <begin position="367"/>
        <end position="384"/>
    </location>
</feature>
<evidence type="ECO:0000313" key="12">
    <source>
        <dbReference type="Proteomes" id="UP000315010"/>
    </source>
</evidence>
<keyword evidence="5 8" id="KW-0812">Transmembrane</keyword>